<feature type="compositionally biased region" description="Pro residues" evidence="1">
    <location>
        <begin position="22"/>
        <end position="32"/>
    </location>
</feature>
<evidence type="ECO:0000256" key="2">
    <source>
        <dbReference type="SAM" id="Phobius"/>
    </source>
</evidence>
<sequence length="130" mass="13217">MSEFPGQPNPYDPNNQQQPYPGGGPQPYPGQPGPGGFGAPYGGFGAPNPTEKNAFNAWALGLAIFGFCCLPTAIAGAVMGYMGKQAAEQGRATNGGVAQAAFIIGIIFTVLSVIGTIYQISTGAFTNLGS</sequence>
<organism evidence="3 4">
    <name type="scientific">Actinomyces slackii</name>
    <dbReference type="NCBI Taxonomy" id="52774"/>
    <lineage>
        <taxon>Bacteria</taxon>
        <taxon>Bacillati</taxon>
        <taxon>Actinomycetota</taxon>
        <taxon>Actinomycetes</taxon>
        <taxon>Actinomycetales</taxon>
        <taxon>Actinomycetaceae</taxon>
        <taxon>Actinomyces</taxon>
    </lineage>
</organism>
<keyword evidence="2" id="KW-0472">Membrane</keyword>
<dbReference type="RefSeq" id="WP_026427767.1">
    <property type="nucleotide sequence ID" value="NZ_CBCRWE010000006.1"/>
</dbReference>
<evidence type="ECO:0000313" key="4">
    <source>
        <dbReference type="Proteomes" id="UP000276899"/>
    </source>
</evidence>
<dbReference type="AlphaFoldDB" id="A0A3S4SU49"/>
<keyword evidence="2" id="KW-1133">Transmembrane helix</keyword>
<dbReference type="Proteomes" id="UP000276899">
    <property type="component" value="Chromosome"/>
</dbReference>
<dbReference type="STRING" id="1278298.GCA_000428685_00779"/>
<gene>
    <name evidence="3" type="ORF">NCTC11923_01770</name>
</gene>
<name>A0A3S4SU49_9ACTO</name>
<dbReference type="KEGG" id="asla:NCTC11923_01770"/>
<protein>
    <recommendedName>
        <fullName evidence="5">DUF4190 domain-containing protein</fullName>
    </recommendedName>
</protein>
<evidence type="ECO:0000256" key="1">
    <source>
        <dbReference type="SAM" id="MobiDB-lite"/>
    </source>
</evidence>
<keyword evidence="4" id="KW-1185">Reference proteome</keyword>
<dbReference type="EMBL" id="LR134363">
    <property type="protein sequence ID" value="VEG75117.1"/>
    <property type="molecule type" value="Genomic_DNA"/>
</dbReference>
<evidence type="ECO:0000313" key="3">
    <source>
        <dbReference type="EMBL" id="VEG75117.1"/>
    </source>
</evidence>
<feature type="compositionally biased region" description="Gly residues" evidence="1">
    <location>
        <begin position="33"/>
        <end position="44"/>
    </location>
</feature>
<evidence type="ECO:0008006" key="5">
    <source>
        <dbReference type="Google" id="ProtNLM"/>
    </source>
</evidence>
<reference evidence="3 4" key="1">
    <citation type="submission" date="2018-12" db="EMBL/GenBank/DDBJ databases">
        <authorList>
            <consortium name="Pathogen Informatics"/>
        </authorList>
    </citation>
    <scope>NUCLEOTIDE SEQUENCE [LARGE SCALE GENOMIC DNA]</scope>
    <source>
        <strain evidence="3 4">NCTC11923</strain>
    </source>
</reference>
<feature type="transmembrane region" description="Helical" evidence="2">
    <location>
        <begin position="57"/>
        <end position="79"/>
    </location>
</feature>
<accession>A0A3S4SU49</accession>
<feature type="region of interest" description="Disordered" evidence="1">
    <location>
        <begin position="1"/>
        <end position="44"/>
    </location>
</feature>
<proteinExistence type="predicted"/>
<feature type="transmembrane region" description="Helical" evidence="2">
    <location>
        <begin position="100"/>
        <end position="120"/>
    </location>
</feature>
<keyword evidence="2" id="KW-0812">Transmembrane</keyword>